<name>A0A813VUL2_9BILA</name>
<dbReference type="Proteomes" id="UP000663870">
    <property type="component" value="Unassembled WGS sequence"/>
</dbReference>
<dbReference type="Gene3D" id="1.10.10.10">
    <property type="entry name" value="Winged helix-like DNA-binding domain superfamily/Winged helix DNA-binding domain"/>
    <property type="match status" value="1"/>
</dbReference>
<feature type="domain" description="RFX-type winged-helix" evidence="7">
    <location>
        <begin position="132"/>
        <end position="207"/>
    </location>
</feature>
<keyword evidence="17" id="KW-1185">Reference proteome</keyword>
<dbReference type="InterPro" id="IPR036390">
    <property type="entry name" value="WH_DNA-bd_sf"/>
</dbReference>
<feature type="compositionally biased region" description="Polar residues" evidence="6">
    <location>
        <begin position="237"/>
        <end position="254"/>
    </location>
</feature>
<dbReference type="AlphaFoldDB" id="A0A813VUL2"/>
<gene>
    <name evidence="16" type="ORF">FNK824_LOCUS23272</name>
    <name evidence="14" type="ORF">JBS370_LOCUS8821</name>
    <name evidence="11" type="ORF">JXQ802_LOCUS11548</name>
    <name evidence="13" type="ORF">JXQ802_LOCUS11587</name>
    <name evidence="15" type="ORF">OTI717_LOCUS19632</name>
    <name evidence="10" type="ORF">PYM288_LOCUS9911</name>
    <name evidence="8" type="ORF">RFH988_LOCUS6236</name>
    <name evidence="12" type="ORF">SEV965_LOCUS8136</name>
    <name evidence="9" type="ORF">ZHD862_LOCUS7235</name>
</gene>
<organism evidence="8 18">
    <name type="scientific">Rotaria sordida</name>
    <dbReference type="NCBI Taxonomy" id="392033"/>
    <lineage>
        <taxon>Eukaryota</taxon>
        <taxon>Metazoa</taxon>
        <taxon>Spiralia</taxon>
        <taxon>Gnathifera</taxon>
        <taxon>Rotifera</taxon>
        <taxon>Eurotatoria</taxon>
        <taxon>Bdelloidea</taxon>
        <taxon>Philodinida</taxon>
        <taxon>Philodinidae</taxon>
        <taxon>Rotaria</taxon>
    </lineage>
</organism>
<dbReference type="EMBL" id="CAJNOL010000230">
    <property type="protein sequence ID" value="CAF0948461.1"/>
    <property type="molecule type" value="Genomic_DNA"/>
</dbReference>
<evidence type="ECO:0000256" key="3">
    <source>
        <dbReference type="ARBA" id="ARBA00023125"/>
    </source>
</evidence>
<dbReference type="Proteomes" id="UP000663823">
    <property type="component" value="Unassembled WGS sequence"/>
</dbReference>
<dbReference type="EMBL" id="CAJOBE010004889">
    <property type="protein sequence ID" value="CAF3951874.1"/>
    <property type="molecule type" value="Genomic_DNA"/>
</dbReference>
<evidence type="ECO:0000313" key="14">
    <source>
        <dbReference type="EMBL" id="CAF3690567.1"/>
    </source>
</evidence>
<proteinExistence type="predicted"/>
<evidence type="ECO:0000256" key="5">
    <source>
        <dbReference type="ARBA" id="ARBA00023242"/>
    </source>
</evidence>
<dbReference type="GO" id="GO:0000978">
    <property type="term" value="F:RNA polymerase II cis-regulatory region sequence-specific DNA binding"/>
    <property type="evidence" value="ECO:0007669"/>
    <property type="project" value="TreeGrafter"/>
</dbReference>
<dbReference type="Pfam" id="PF02257">
    <property type="entry name" value="RFX_DNA_binding"/>
    <property type="match status" value="1"/>
</dbReference>
<protein>
    <recommendedName>
        <fullName evidence="7">RFX-type winged-helix domain-containing protein</fullName>
    </recommendedName>
</protein>
<dbReference type="InterPro" id="IPR003150">
    <property type="entry name" value="DNA-bd_RFX"/>
</dbReference>
<dbReference type="EMBL" id="CAJNOH010000150">
    <property type="protein sequence ID" value="CAF0908918.1"/>
    <property type="molecule type" value="Genomic_DNA"/>
</dbReference>
<dbReference type="EMBL" id="CAJNOL010000231">
    <property type="protein sequence ID" value="CAF0949171.1"/>
    <property type="molecule type" value="Genomic_DNA"/>
</dbReference>
<dbReference type="PANTHER" id="PTHR12619:SF33">
    <property type="entry name" value="RFX, ISOFORM H"/>
    <property type="match status" value="1"/>
</dbReference>
<evidence type="ECO:0000313" key="17">
    <source>
        <dbReference type="Proteomes" id="UP000663870"/>
    </source>
</evidence>
<dbReference type="Proteomes" id="UP000663864">
    <property type="component" value="Unassembled WGS sequence"/>
</dbReference>
<evidence type="ECO:0000259" key="7">
    <source>
        <dbReference type="PROSITE" id="PS51526"/>
    </source>
</evidence>
<dbReference type="EMBL" id="CAJNOT010000217">
    <property type="protein sequence ID" value="CAF0897943.1"/>
    <property type="molecule type" value="Genomic_DNA"/>
</dbReference>
<keyword evidence="3" id="KW-0238">DNA-binding</keyword>
<dbReference type="Proteomes" id="UP000663874">
    <property type="component" value="Unassembled WGS sequence"/>
</dbReference>
<dbReference type="GO" id="GO:0005634">
    <property type="term" value="C:nucleus"/>
    <property type="evidence" value="ECO:0007669"/>
    <property type="project" value="UniProtKB-SubCell"/>
</dbReference>
<evidence type="ECO:0000313" key="13">
    <source>
        <dbReference type="EMBL" id="CAF0949171.1"/>
    </source>
</evidence>
<dbReference type="InterPro" id="IPR057321">
    <property type="entry name" value="RFX1-4/6/8-like_BCD"/>
</dbReference>
<evidence type="ECO:0000313" key="15">
    <source>
        <dbReference type="EMBL" id="CAF3824835.1"/>
    </source>
</evidence>
<dbReference type="OrthoDB" id="10056949at2759"/>
<dbReference type="EMBL" id="CAJNOU010000294">
    <property type="protein sequence ID" value="CAF0948833.1"/>
    <property type="molecule type" value="Genomic_DNA"/>
</dbReference>
<dbReference type="Pfam" id="PF25340">
    <property type="entry name" value="BCD_RFX"/>
    <property type="match status" value="1"/>
</dbReference>
<evidence type="ECO:0000256" key="4">
    <source>
        <dbReference type="ARBA" id="ARBA00023163"/>
    </source>
</evidence>
<comment type="caution">
    <text evidence="8">The sequence shown here is derived from an EMBL/GenBank/DDBJ whole genome shotgun (WGS) entry which is preliminary data.</text>
</comment>
<dbReference type="SUPFAM" id="SSF46785">
    <property type="entry name" value="Winged helix' DNA-binding domain"/>
    <property type="match status" value="1"/>
</dbReference>
<evidence type="ECO:0000313" key="8">
    <source>
        <dbReference type="EMBL" id="CAF0846655.1"/>
    </source>
</evidence>
<dbReference type="Proteomes" id="UP000663882">
    <property type="component" value="Unassembled WGS sequence"/>
</dbReference>
<dbReference type="InterPro" id="IPR036388">
    <property type="entry name" value="WH-like_DNA-bd_sf"/>
</dbReference>
<dbReference type="Proteomes" id="UP000663889">
    <property type="component" value="Unassembled WGS sequence"/>
</dbReference>
<evidence type="ECO:0000313" key="12">
    <source>
        <dbReference type="EMBL" id="CAF0948833.1"/>
    </source>
</evidence>
<evidence type="ECO:0000256" key="6">
    <source>
        <dbReference type="SAM" id="MobiDB-lite"/>
    </source>
</evidence>
<reference evidence="8" key="1">
    <citation type="submission" date="2021-02" db="EMBL/GenBank/DDBJ databases">
        <authorList>
            <person name="Nowell W R."/>
        </authorList>
    </citation>
    <scope>NUCLEOTIDE SEQUENCE</scope>
</reference>
<evidence type="ECO:0000256" key="2">
    <source>
        <dbReference type="ARBA" id="ARBA00023015"/>
    </source>
</evidence>
<dbReference type="PANTHER" id="PTHR12619">
    <property type="entry name" value="RFX TRANSCRIPTION FACTOR FAMILY"/>
    <property type="match status" value="1"/>
</dbReference>
<keyword evidence="4" id="KW-0804">Transcription</keyword>
<accession>A0A813VUL2</accession>
<evidence type="ECO:0000313" key="10">
    <source>
        <dbReference type="EMBL" id="CAF0908918.1"/>
    </source>
</evidence>
<evidence type="ECO:0000313" key="18">
    <source>
        <dbReference type="Proteomes" id="UP000663882"/>
    </source>
</evidence>
<dbReference type="Proteomes" id="UP000663854">
    <property type="component" value="Unassembled WGS sequence"/>
</dbReference>
<dbReference type="GO" id="GO:0000981">
    <property type="term" value="F:DNA-binding transcription factor activity, RNA polymerase II-specific"/>
    <property type="evidence" value="ECO:0007669"/>
    <property type="project" value="TreeGrafter"/>
</dbReference>
<keyword evidence="5" id="KW-0539">Nucleus</keyword>
<comment type="subcellular location">
    <subcellularLocation>
        <location evidence="1">Nucleus</location>
    </subcellularLocation>
</comment>
<dbReference type="Proteomes" id="UP000663836">
    <property type="component" value="Unassembled WGS sequence"/>
</dbReference>
<evidence type="ECO:0000256" key="1">
    <source>
        <dbReference type="ARBA" id="ARBA00004123"/>
    </source>
</evidence>
<evidence type="ECO:0000313" key="16">
    <source>
        <dbReference type="EMBL" id="CAF3951874.1"/>
    </source>
</evidence>
<dbReference type="EMBL" id="CAJOAX010002891">
    <property type="protein sequence ID" value="CAF3824835.1"/>
    <property type="molecule type" value="Genomic_DNA"/>
</dbReference>
<evidence type="ECO:0000313" key="9">
    <source>
        <dbReference type="EMBL" id="CAF0897943.1"/>
    </source>
</evidence>
<keyword evidence="2" id="KW-0805">Transcription regulation</keyword>
<dbReference type="EMBL" id="CAJNOO010000184">
    <property type="protein sequence ID" value="CAF0846655.1"/>
    <property type="molecule type" value="Genomic_DNA"/>
</dbReference>
<evidence type="ECO:0000313" key="11">
    <source>
        <dbReference type="EMBL" id="CAF0948461.1"/>
    </source>
</evidence>
<dbReference type="FunFam" id="1.10.10.10:FF:000017">
    <property type="entry name" value="transcription factor RFX3 isoform X1"/>
    <property type="match status" value="1"/>
</dbReference>
<dbReference type="InterPro" id="IPR039779">
    <property type="entry name" value="RFX-like"/>
</dbReference>
<sequence>MSSSTTLPIRNESRLNGQQGQYLVATTNQTGGETSGNQTTGRVIIAKAHPPNQNSQINQNSNNISGPVQFQFNSSDGTLYTGTNSFFQPQSTNASSDSFSHHILSCTGGYFVPSLESGSQPLTHTTRASPATVQWLVDNFEPAEGCSLRRSTLYSFYLQHCSEQKLEAVNPASFGKLIRSVFLGLRTRRLGTRGNSKYHYYGIRVKQNSSLNAFSDEHGGLTFRGNNAFANFKNRRWSTSNDGSSPENKPNINDQSYSSQSESTISQTDTKQFLHENNSFIINENIQIDSNIQLPDGITQDDIKRFENIYKDHCLKLFDVITTLDFGSVEQIWFNFWSQTGREETIPMALFHSMCSLYNVQEFIRNSDYQLYQQLVDRLIADILSPMPTSATQSIRTFGKSVDGWLRTALGHLPERLKTIKLTIINAFAMTLRRYTSLNHLAQAARAVLLNSTQVNQMLADLNKVDFHNVQEQAWWVCECDDNLVSRIEREFKNHLSSQSTLEDWSQWLDSLLNDLLKPYSNLSAEKYTKQAKQILLNWSFYCSMVIRDLTLRSAASFGSFHLIRLLYDEYLFYLIEHKIALHTQKTPIAVMAELTLQNKLSIYDGVNPSNGLASTISIERRNIQPKISLVVKKDTLSPAQILTLSGSTVQLPIINKIVSAAKLVSQPTITTTTSTITTATTNSTQQNEKDNNNCDSVKRLKTTDELVAV</sequence>
<dbReference type="EMBL" id="CAJOBD010000572">
    <property type="protein sequence ID" value="CAF3690567.1"/>
    <property type="molecule type" value="Genomic_DNA"/>
</dbReference>
<dbReference type="PROSITE" id="PS51526">
    <property type="entry name" value="RFX_DBD"/>
    <property type="match status" value="1"/>
</dbReference>
<feature type="region of interest" description="Disordered" evidence="6">
    <location>
        <begin position="236"/>
        <end position="261"/>
    </location>
</feature>